<dbReference type="OrthoDB" id="9805418at2"/>
<dbReference type="InterPro" id="IPR016461">
    <property type="entry name" value="COMT-like"/>
</dbReference>
<dbReference type="Gene3D" id="1.20.58.1390">
    <property type="match status" value="1"/>
</dbReference>
<name>A0A2S5DDF2_9NEIS</name>
<feature type="domain" description="O-methyltransferase C-terminal" evidence="4">
    <location>
        <begin position="190"/>
        <end position="342"/>
    </location>
</feature>
<sequence length="365" mass="40626">METGSQALLNKRFSPARQSAMDARFEAQKIAFGPVVFQCVRIAWKRGILQRLAETGERGLSVDELAVEGKLSRYALNLLLETCLSAGVVELREGRYALDKTGYCLLSDAIAQINFDFIHDVCYQGLFALERSLDEEKPHGLAALGPWDTLYQGLAAMQEPARSSWLSFDHYYSDTSFPEILPDVFARRPRKLMDIGANTGKFTLAALAYDAEVEMHLLDLPGQLAVIEKTLAEKGLSHRAQLHPTDMLNPALDFPAGMDVIWMSQFLSCFSEEVIASILRRAAAALAEGGQVMILDTLWDRQKYDIAAYCLINTSPYFTAMASGNSKIYRADDYIRLCREAGLALAAERDGIGYCHSLLQFERKA</sequence>
<evidence type="ECO:0000256" key="1">
    <source>
        <dbReference type="ARBA" id="ARBA00022603"/>
    </source>
</evidence>
<dbReference type="Gene3D" id="3.40.50.150">
    <property type="entry name" value="Vaccinia Virus protein VP39"/>
    <property type="match status" value="1"/>
</dbReference>
<dbReference type="SUPFAM" id="SSF53335">
    <property type="entry name" value="S-adenosyl-L-methionine-dependent methyltransferases"/>
    <property type="match status" value="1"/>
</dbReference>
<keyword evidence="3" id="KW-0949">S-adenosyl-L-methionine</keyword>
<gene>
    <name evidence="6" type="ORF">C2I19_15135</name>
</gene>
<dbReference type="InterPro" id="IPR029063">
    <property type="entry name" value="SAM-dependent_MTases_sf"/>
</dbReference>
<dbReference type="InterPro" id="IPR001077">
    <property type="entry name" value="COMT_C"/>
</dbReference>
<keyword evidence="2 6" id="KW-0808">Transferase</keyword>
<evidence type="ECO:0000313" key="7">
    <source>
        <dbReference type="Proteomes" id="UP000237082"/>
    </source>
</evidence>
<accession>A0A2S5DDF2</accession>
<dbReference type="SUPFAM" id="SSF46785">
    <property type="entry name" value="Winged helix' DNA-binding domain"/>
    <property type="match status" value="1"/>
</dbReference>
<dbReference type="Pfam" id="PF21212">
    <property type="entry name" value="Dimerisation2-like_dom"/>
    <property type="match status" value="1"/>
</dbReference>
<reference evidence="7" key="1">
    <citation type="submission" date="2018-02" db="EMBL/GenBank/DDBJ databases">
        <authorList>
            <person name="O'Hara-Hanley K."/>
            <person name="Soby S."/>
        </authorList>
    </citation>
    <scope>NUCLEOTIDE SEQUENCE [LARGE SCALE GENOMIC DNA]</scope>
    <source>
        <strain evidence="7">MWU14-2602</strain>
    </source>
</reference>
<dbReference type="PANTHER" id="PTHR43712">
    <property type="entry name" value="PUTATIVE (AFU_ORTHOLOGUE AFUA_4G14580)-RELATED"/>
    <property type="match status" value="1"/>
</dbReference>
<keyword evidence="1 6" id="KW-0489">Methyltransferase</keyword>
<feature type="domain" description="BVU-1015-like N-terminal dimerisation-like" evidence="5">
    <location>
        <begin position="27"/>
        <end position="96"/>
    </location>
</feature>
<evidence type="ECO:0000259" key="4">
    <source>
        <dbReference type="Pfam" id="PF00891"/>
    </source>
</evidence>
<proteinExistence type="predicted"/>
<organism evidence="6 7">
    <name type="scientific">Chromobacterium alticapitis</name>
    <dbReference type="NCBI Taxonomy" id="2073169"/>
    <lineage>
        <taxon>Bacteria</taxon>
        <taxon>Pseudomonadati</taxon>
        <taxon>Pseudomonadota</taxon>
        <taxon>Betaproteobacteria</taxon>
        <taxon>Neisseriales</taxon>
        <taxon>Chromobacteriaceae</taxon>
        <taxon>Chromobacterium</taxon>
    </lineage>
</organism>
<dbReference type="EMBL" id="PQWB01000072">
    <property type="protein sequence ID" value="POZ61116.1"/>
    <property type="molecule type" value="Genomic_DNA"/>
</dbReference>
<dbReference type="Gene3D" id="1.10.10.10">
    <property type="entry name" value="Winged helix-like DNA-binding domain superfamily/Winged helix DNA-binding domain"/>
    <property type="match status" value="1"/>
</dbReference>
<protein>
    <submittedName>
        <fullName evidence="6">SAM-dependent methyltransferase</fullName>
    </submittedName>
</protein>
<dbReference type="PROSITE" id="PS51683">
    <property type="entry name" value="SAM_OMT_II"/>
    <property type="match status" value="1"/>
</dbReference>
<evidence type="ECO:0000256" key="3">
    <source>
        <dbReference type="ARBA" id="ARBA00022691"/>
    </source>
</evidence>
<dbReference type="Proteomes" id="UP000237082">
    <property type="component" value="Unassembled WGS sequence"/>
</dbReference>
<comment type="caution">
    <text evidence="6">The sequence shown here is derived from an EMBL/GenBank/DDBJ whole genome shotgun (WGS) entry which is preliminary data.</text>
</comment>
<dbReference type="RefSeq" id="WP_103903512.1">
    <property type="nucleotide sequence ID" value="NZ_PQWB01000072.1"/>
</dbReference>
<dbReference type="Pfam" id="PF00891">
    <property type="entry name" value="Methyltransf_2"/>
    <property type="match status" value="1"/>
</dbReference>
<dbReference type="InterPro" id="IPR036388">
    <property type="entry name" value="WH-like_DNA-bd_sf"/>
</dbReference>
<evidence type="ECO:0000259" key="5">
    <source>
        <dbReference type="Pfam" id="PF21212"/>
    </source>
</evidence>
<dbReference type="GO" id="GO:0008171">
    <property type="term" value="F:O-methyltransferase activity"/>
    <property type="evidence" value="ECO:0007669"/>
    <property type="project" value="InterPro"/>
</dbReference>
<dbReference type="InterPro" id="IPR049480">
    <property type="entry name" value="BVU_1015-like_N"/>
</dbReference>
<evidence type="ECO:0000256" key="2">
    <source>
        <dbReference type="ARBA" id="ARBA00022679"/>
    </source>
</evidence>
<evidence type="ECO:0000313" key="6">
    <source>
        <dbReference type="EMBL" id="POZ61116.1"/>
    </source>
</evidence>
<dbReference type="AlphaFoldDB" id="A0A2S5DDF2"/>
<dbReference type="PANTHER" id="PTHR43712:SF2">
    <property type="entry name" value="O-METHYLTRANSFERASE CICE"/>
    <property type="match status" value="1"/>
</dbReference>
<dbReference type="GO" id="GO:0032259">
    <property type="term" value="P:methylation"/>
    <property type="evidence" value="ECO:0007669"/>
    <property type="project" value="UniProtKB-KW"/>
</dbReference>
<keyword evidence="7" id="KW-1185">Reference proteome</keyword>
<dbReference type="InterPro" id="IPR036390">
    <property type="entry name" value="WH_DNA-bd_sf"/>
</dbReference>